<sequence length="550" mass="59202">MDANKEAAKGTTLTESSGSSWRSQRSTTGPTSGRLKRHDGFFITSKESIGLDRVRKGSVRSQSSQQDLEQRPDVLEAVMNNLIIFFVLLSLVLGFAIGAAFNTLDLNRLQRSLLRLPGELFVRVLQCLVIPLCITSVVSTVGGQPTAEGARLALRTIAYFSLTTLWSATSGMVIALLMRPGVGAKKLPPHQRYNVTMSADSLLDIFRHAGNPGEESHLEKLAHTNFVGILGFSVLLGFALSQFVPSPLCCTGSDLVGAESPLPGGAHLILRLTRVLSTKFLRMTEKALWFSPVAVSTLVAVDVSRVSDLSTVVWHLGVYSFTVMLGLGVHAFLFLPALYMIKVRHNAGPFFLHLLHPLAIAFGSRSSMVGSPAAMAILEKKVGMHPDTVRLVLPMSVVINHDGTALYTMVSVLFAAQLQGESLTVSSLFVLLASCYVAAIGEYGLMPAFRGPARAALLLTVVGLSPENMGYIAVVHWLLQRAASTVDLLSDCVGAAILQRDMLLIRQESARSFSLRHGLGSTVSLPTRARPSLGLLGQASVRPLNCEPHN</sequence>
<dbReference type="Proteomes" id="UP000821845">
    <property type="component" value="Chromosome 11"/>
</dbReference>
<keyword evidence="2" id="KW-1185">Reference proteome</keyword>
<proteinExistence type="predicted"/>
<organism evidence="1 2">
    <name type="scientific">Hyalomma asiaticum</name>
    <name type="common">Tick</name>
    <dbReference type="NCBI Taxonomy" id="266040"/>
    <lineage>
        <taxon>Eukaryota</taxon>
        <taxon>Metazoa</taxon>
        <taxon>Ecdysozoa</taxon>
        <taxon>Arthropoda</taxon>
        <taxon>Chelicerata</taxon>
        <taxon>Arachnida</taxon>
        <taxon>Acari</taxon>
        <taxon>Parasitiformes</taxon>
        <taxon>Ixodida</taxon>
        <taxon>Ixodoidea</taxon>
        <taxon>Ixodidae</taxon>
        <taxon>Hyalomminae</taxon>
        <taxon>Hyalomma</taxon>
    </lineage>
</organism>
<name>A0ACB7T2E5_HYAAI</name>
<accession>A0ACB7T2E5</accession>
<evidence type="ECO:0000313" key="1">
    <source>
        <dbReference type="EMBL" id="KAH6941040.1"/>
    </source>
</evidence>
<protein>
    <submittedName>
        <fullName evidence="1">Uncharacterized protein</fullName>
    </submittedName>
</protein>
<reference evidence="1" key="1">
    <citation type="submission" date="2020-05" db="EMBL/GenBank/DDBJ databases">
        <title>Large-scale comparative analyses of tick genomes elucidate their genetic diversity and vector capacities.</title>
        <authorList>
            <person name="Jia N."/>
            <person name="Wang J."/>
            <person name="Shi W."/>
            <person name="Du L."/>
            <person name="Sun Y."/>
            <person name="Zhan W."/>
            <person name="Jiang J."/>
            <person name="Wang Q."/>
            <person name="Zhang B."/>
            <person name="Ji P."/>
            <person name="Sakyi L.B."/>
            <person name="Cui X."/>
            <person name="Yuan T."/>
            <person name="Jiang B."/>
            <person name="Yang W."/>
            <person name="Lam T.T.-Y."/>
            <person name="Chang Q."/>
            <person name="Ding S."/>
            <person name="Wang X."/>
            <person name="Zhu J."/>
            <person name="Ruan X."/>
            <person name="Zhao L."/>
            <person name="Wei J."/>
            <person name="Que T."/>
            <person name="Du C."/>
            <person name="Cheng J."/>
            <person name="Dai P."/>
            <person name="Han X."/>
            <person name="Huang E."/>
            <person name="Gao Y."/>
            <person name="Liu J."/>
            <person name="Shao H."/>
            <person name="Ye R."/>
            <person name="Li L."/>
            <person name="Wei W."/>
            <person name="Wang X."/>
            <person name="Wang C."/>
            <person name="Yang T."/>
            <person name="Huo Q."/>
            <person name="Li W."/>
            <person name="Guo W."/>
            <person name="Chen H."/>
            <person name="Zhou L."/>
            <person name="Ni X."/>
            <person name="Tian J."/>
            <person name="Zhou Y."/>
            <person name="Sheng Y."/>
            <person name="Liu T."/>
            <person name="Pan Y."/>
            <person name="Xia L."/>
            <person name="Li J."/>
            <person name="Zhao F."/>
            <person name="Cao W."/>
        </authorList>
    </citation>
    <scope>NUCLEOTIDE SEQUENCE</scope>
    <source>
        <strain evidence="1">Hyas-2018</strain>
    </source>
</reference>
<dbReference type="EMBL" id="CM023491">
    <property type="protein sequence ID" value="KAH6941040.1"/>
    <property type="molecule type" value="Genomic_DNA"/>
</dbReference>
<gene>
    <name evidence="1" type="ORF">HPB50_012721</name>
</gene>
<comment type="caution">
    <text evidence="1">The sequence shown here is derived from an EMBL/GenBank/DDBJ whole genome shotgun (WGS) entry which is preliminary data.</text>
</comment>
<evidence type="ECO:0000313" key="2">
    <source>
        <dbReference type="Proteomes" id="UP000821845"/>
    </source>
</evidence>